<dbReference type="Pfam" id="PF00069">
    <property type="entry name" value="Pkinase"/>
    <property type="match status" value="1"/>
</dbReference>
<evidence type="ECO:0000256" key="7">
    <source>
        <dbReference type="PIRSR" id="PIRSR630616-2"/>
    </source>
</evidence>
<keyword evidence="1" id="KW-0723">Serine/threonine-protein kinase</keyword>
<keyword evidence="2" id="KW-0808">Transferase</keyword>
<sequence>MMDAHKKPHHGLPGWLAMCFGLTSLTPELTPKTYCEEHKLAVAVPVKPAKPSKPPTDWRKIPLVTEYELIKKIGKGGFSEIWLSKHKQTKEVVAIKVVQLSFADLEPEEVSTLLAEAKFLRTLDCPYLVGCKATSHTKDWLILVLEYCSGGELLDHLHKVMKYTEAEAAKLFAQIVSAISYLHNLNLIHRDIKPENVMFTSPVEECEAAGRPLRVKVIDLGMAMIYDPKKEVLGCVGTPGFVAPETWNDKPQTLAMDIYSLGVMLFIMLTGRKPHSGADIRRMTYCKKSIHDAPGLKDERFLSLSSAARELLLAMLADDPRDRPSCMEVLRHPFITAVDSNAEAHREMSAEVRRRMRDLHRIRRLHGLGYALRPLQGAGKEALLASLDRRRLKLKGESTAGPSPSPSRESTSVGVGVGVGEASDGGPSFPRNSLCSSCEDPGPGPGSGHDNTGGRGGGGSHNNSHSNKGFGRQSSDGAGRGDKGGGGGSGGKKGGPVDKLALLNVLPELQSCATMPPRRFEGPHAPALSTVPSCDPSMYGTMEEAGLPRNWSAHPILFEALVHREQLLEGLAPGPSLPQLGARAAAAEEVPLPEAPLSTPMPPGPGSGPEAPQPPARRAAEAEAAEAEAALSA</sequence>
<keyword evidence="14" id="KW-1185">Reference proteome</keyword>
<dbReference type="FunFam" id="1.10.510.10:FF:000571">
    <property type="entry name" value="Maternal embryonic leucine zipper kinase"/>
    <property type="match status" value="1"/>
</dbReference>
<reference evidence="13 14" key="1">
    <citation type="journal article" date="2023" name="Commun. Biol.">
        <title>Reorganization of the ancestral sex-determining regions during the evolution of trioecy in Pleodorina starrii.</title>
        <authorList>
            <person name="Takahashi K."/>
            <person name="Suzuki S."/>
            <person name="Kawai-Toyooka H."/>
            <person name="Yamamoto K."/>
            <person name="Hamaji T."/>
            <person name="Ootsuki R."/>
            <person name="Yamaguchi H."/>
            <person name="Kawachi M."/>
            <person name="Higashiyama T."/>
            <person name="Nozaki H."/>
        </authorList>
    </citation>
    <scope>NUCLEOTIDE SEQUENCE [LARGE SCALE GENOMIC DNA]</scope>
    <source>
        <strain evidence="13 14">NIES-4479</strain>
    </source>
</reference>
<dbReference type="InterPro" id="IPR000719">
    <property type="entry name" value="Prot_kinase_dom"/>
</dbReference>
<evidence type="ECO:0000256" key="6">
    <source>
        <dbReference type="PIRSR" id="PIRSR630616-1"/>
    </source>
</evidence>
<evidence type="ECO:0000256" key="4">
    <source>
        <dbReference type="ARBA" id="ARBA00022777"/>
    </source>
</evidence>
<feature type="signal peptide" evidence="11">
    <location>
        <begin position="1"/>
        <end position="25"/>
    </location>
</feature>
<keyword evidence="3 7" id="KW-0547">Nucleotide-binding</keyword>
<feature type="region of interest" description="Disordered" evidence="10">
    <location>
        <begin position="396"/>
        <end position="496"/>
    </location>
</feature>
<proteinExistence type="predicted"/>
<feature type="binding site" evidence="7">
    <location>
        <position position="219"/>
    </location>
    <ligand>
        <name>ATP</name>
        <dbReference type="ChEBI" id="CHEBI:30616"/>
    </ligand>
</feature>
<feature type="binding site" evidence="7 9">
    <location>
        <position position="96"/>
    </location>
    <ligand>
        <name>ATP</name>
        <dbReference type="ChEBI" id="CHEBI:30616"/>
    </ligand>
</feature>
<keyword evidence="5 7" id="KW-0067">ATP-binding</keyword>
<accession>A0A9W6BX79</accession>
<evidence type="ECO:0000313" key="14">
    <source>
        <dbReference type="Proteomes" id="UP001165080"/>
    </source>
</evidence>
<feature type="region of interest" description="Disordered" evidence="10">
    <location>
        <begin position="582"/>
        <end position="633"/>
    </location>
</feature>
<dbReference type="InterPro" id="IPR030616">
    <property type="entry name" value="Aur-like"/>
</dbReference>
<dbReference type="Proteomes" id="UP001165080">
    <property type="component" value="Unassembled WGS sequence"/>
</dbReference>
<feature type="domain" description="Protein kinase" evidence="12">
    <location>
        <begin position="67"/>
        <end position="335"/>
    </location>
</feature>
<dbReference type="SMART" id="SM00220">
    <property type="entry name" value="S_TKc"/>
    <property type="match status" value="1"/>
</dbReference>
<feature type="compositionally biased region" description="Low complexity" evidence="10">
    <location>
        <begin position="461"/>
        <end position="477"/>
    </location>
</feature>
<evidence type="ECO:0000256" key="1">
    <source>
        <dbReference type="ARBA" id="ARBA00022527"/>
    </source>
</evidence>
<feature type="cross-link" description="Glycyl lysine isopeptide (Lys-Gly) (interchain with G-Cter in SUMO2)" evidence="8">
    <location>
        <position position="193"/>
    </location>
</feature>
<gene>
    <name evidence="13" type="primary">PLEST005368</name>
    <name evidence="13" type="ORF">PLESTB_001495300</name>
</gene>
<keyword evidence="11" id="KW-0732">Signal</keyword>
<organism evidence="13 14">
    <name type="scientific">Pleodorina starrii</name>
    <dbReference type="NCBI Taxonomy" id="330485"/>
    <lineage>
        <taxon>Eukaryota</taxon>
        <taxon>Viridiplantae</taxon>
        <taxon>Chlorophyta</taxon>
        <taxon>core chlorophytes</taxon>
        <taxon>Chlorophyceae</taxon>
        <taxon>CS clade</taxon>
        <taxon>Chlamydomonadales</taxon>
        <taxon>Volvocaceae</taxon>
        <taxon>Pleodorina</taxon>
    </lineage>
</organism>
<evidence type="ECO:0000256" key="5">
    <source>
        <dbReference type="ARBA" id="ARBA00022840"/>
    </source>
</evidence>
<evidence type="ECO:0000256" key="3">
    <source>
        <dbReference type="ARBA" id="ARBA00022741"/>
    </source>
</evidence>
<dbReference type="InterPro" id="IPR011009">
    <property type="entry name" value="Kinase-like_dom_sf"/>
</dbReference>
<dbReference type="GO" id="GO:0004674">
    <property type="term" value="F:protein serine/threonine kinase activity"/>
    <property type="evidence" value="ECO:0007669"/>
    <property type="project" value="UniProtKB-KW"/>
</dbReference>
<feature type="compositionally biased region" description="Low complexity" evidence="10">
    <location>
        <begin position="582"/>
        <end position="598"/>
    </location>
</feature>
<dbReference type="PROSITE" id="PS00107">
    <property type="entry name" value="PROTEIN_KINASE_ATP"/>
    <property type="match status" value="1"/>
</dbReference>
<feature type="active site" description="Proton acceptor" evidence="6">
    <location>
        <position position="191"/>
    </location>
</feature>
<evidence type="ECO:0000256" key="10">
    <source>
        <dbReference type="SAM" id="MobiDB-lite"/>
    </source>
</evidence>
<feature type="compositionally biased region" description="Gly residues" evidence="10">
    <location>
        <begin position="445"/>
        <end position="460"/>
    </location>
</feature>
<evidence type="ECO:0000256" key="8">
    <source>
        <dbReference type="PIRSR" id="PIRSR630616-3"/>
    </source>
</evidence>
<feature type="compositionally biased region" description="Gly residues" evidence="10">
    <location>
        <begin position="484"/>
        <end position="494"/>
    </location>
</feature>
<dbReference type="PROSITE" id="PS50011">
    <property type="entry name" value="PROTEIN_KINASE_DOM"/>
    <property type="match status" value="1"/>
</dbReference>
<feature type="compositionally biased region" description="Polar residues" evidence="10">
    <location>
        <begin position="400"/>
        <end position="412"/>
    </location>
</feature>
<dbReference type="OrthoDB" id="504170at2759"/>
<dbReference type="SUPFAM" id="SSF56112">
    <property type="entry name" value="Protein kinase-like (PK-like)"/>
    <property type="match status" value="1"/>
</dbReference>
<dbReference type="InterPro" id="IPR017441">
    <property type="entry name" value="Protein_kinase_ATP_BS"/>
</dbReference>
<dbReference type="Gene3D" id="1.10.510.10">
    <property type="entry name" value="Transferase(Phosphotransferase) domain 1"/>
    <property type="match status" value="1"/>
</dbReference>
<dbReference type="EMBL" id="BRXU01000028">
    <property type="protein sequence ID" value="GLC59512.1"/>
    <property type="molecule type" value="Genomic_DNA"/>
</dbReference>
<keyword evidence="4" id="KW-0418">Kinase</keyword>
<evidence type="ECO:0000256" key="2">
    <source>
        <dbReference type="ARBA" id="ARBA00022679"/>
    </source>
</evidence>
<dbReference type="AlphaFoldDB" id="A0A9W6BX79"/>
<dbReference type="InterPro" id="IPR008271">
    <property type="entry name" value="Ser/Thr_kinase_AS"/>
</dbReference>
<dbReference type="GO" id="GO:0005524">
    <property type="term" value="F:ATP binding"/>
    <property type="evidence" value="ECO:0007669"/>
    <property type="project" value="UniProtKB-UniRule"/>
</dbReference>
<dbReference type="PROSITE" id="PS00108">
    <property type="entry name" value="PROTEIN_KINASE_ST"/>
    <property type="match status" value="1"/>
</dbReference>
<name>A0A9W6BX79_9CHLO</name>
<feature type="chain" id="PRO_5040956117" description="Protein kinase domain-containing protein" evidence="11">
    <location>
        <begin position="26"/>
        <end position="633"/>
    </location>
</feature>
<dbReference type="PANTHER" id="PTHR24350">
    <property type="entry name" value="SERINE/THREONINE-PROTEIN KINASE IAL-RELATED"/>
    <property type="match status" value="1"/>
</dbReference>
<protein>
    <recommendedName>
        <fullName evidence="12">Protein kinase domain-containing protein</fullName>
    </recommendedName>
</protein>
<evidence type="ECO:0000313" key="13">
    <source>
        <dbReference type="EMBL" id="GLC59512.1"/>
    </source>
</evidence>
<evidence type="ECO:0000256" key="11">
    <source>
        <dbReference type="SAM" id="SignalP"/>
    </source>
</evidence>
<feature type="compositionally biased region" description="Pro residues" evidence="10">
    <location>
        <begin position="599"/>
        <end position="615"/>
    </location>
</feature>
<comment type="caution">
    <text evidence="13">The sequence shown here is derived from an EMBL/GenBank/DDBJ whole genome shotgun (WGS) entry which is preliminary data.</text>
</comment>
<evidence type="ECO:0000259" key="12">
    <source>
        <dbReference type="PROSITE" id="PS50011"/>
    </source>
</evidence>
<evidence type="ECO:0000256" key="9">
    <source>
        <dbReference type="PROSITE-ProRule" id="PRU10141"/>
    </source>
</evidence>
<feature type="binding site" evidence="7">
    <location>
        <begin position="195"/>
        <end position="196"/>
    </location>
    <ligand>
        <name>ATP</name>
        <dbReference type="ChEBI" id="CHEBI:30616"/>
    </ligand>
</feature>